<evidence type="ECO:0000256" key="1">
    <source>
        <dbReference type="ARBA" id="ARBA00004123"/>
    </source>
</evidence>
<evidence type="ECO:0000256" key="5">
    <source>
        <dbReference type="ARBA" id="ARBA00022763"/>
    </source>
</evidence>
<keyword evidence="12" id="KW-1185">Reference proteome</keyword>
<dbReference type="GO" id="GO:0005634">
    <property type="term" value="C:nucleus"/>
    <property type="evidence" value="ECO:0007669"/>
    <property type="project" value="UniProtKB-SubCell"/>
</dbReference>
<dbReference type="GO" id="GO:0000723">
    <property type="term" value="P:telomere maintenance"/>
    <property type="evidence" value="ECO:0007669"/>
    <property type="project" value="TreeGrafter"/>
</dbReference>
<comment type="similarity">
    <text evidence="2">Belongs to the PI3/PI4-kinase family.</text>
</comment>
<dbReference type="InterPro" id="IPR000403">
    <property type="entry name" value="PI3/4_kinase_cat_dom"/>
</dbReference>
<dbReference type="PANTHER" id="PTHR11139:SF68">
    <property type="entry name" value="DNA-DEPENDENT PROTEIN KINASE CATALYTIC SUBUNIT"/>
    <property type="match status" value="1"/>
</dbReference>
<dbReference type="Pfam" id="PF08163">
    <property type="entry name" value="DNAPKcs_CC3"/>
    <property type="match status" value="1"/>
</dbReference>
<dbReference type="InterPro" id="IPR018936">
    <property type="entry name" value="PI3/4_kinase_CS"/>
</dbReference>
<dbReference type="SUPFAM" id="SSF56112">
    <property type="entry name" value="Protein kinase-like (PK-like)"/>
    <property type="match status" value="1"/>
</dbReference>
<feature type="domain" description="PI3K/PI4K catalytic" evidence="9">
    <location>
        <begin position="3562"/>
        <end position="3893"/>
    </location>
</feature>
<dbReference type="InterPro" id="IPR046804">
    <property type="entry name" value="DNA-PKcs_N"/>
</dbReference>
<evidence type="ECO:0000256" key="4">
    <source>
        <dbReference type="ARBA" id="ARBA00022679"/>
    </source>
</evidence>
<dbReference type="Gene3D" id="3.30.1010.10">
    <property type="entry name" value="Phosphatidylinositol 3-kinase Catalytic Subunit, Chain A, domain 4"/>
    <property type="match status" value="1"/>
</dbReference>
<keyword evidence="6 11" id="KW-0418">Kinase</keyword>
<dbReference type="InterPro" id="IPR045581">
    <property type="entry name" value="DNAPKcs_CC5"/>
</dbReference>
<dbReference type="SMART" id="SM00146">
    <property type="entry name" value="PI3Kc"/>
    <property type="match status" value="1"/>
</dbReference>
<comment type="caution">
    <text evidence="11">The sequence shown here is derived from an EMBL/GenBank/DDBJ whole genome shotgun (WGS) entry which is preliminary data.</text>
</comment>
<keyword evidence="5" id="KW-0227">DNA damage</keyword>
<dbReference type="GO" id="GO:0008630">
    <property type="term" value="P:intrinsic apoptotic signaling pathway in response to DNA damage"/>
    <property type="evidence" value="ECO:0007669"/>
    <property type="project" value="TreeGrafter"/>
</dbReference>
<dbReference type="InterPro" id="IPR037706">
    <property type="entry name" value="DNA-PK_dom"/>
</dbReference>
<evidence type="ECO:0000313" key="11">
    <source>
        <dbReference type="EMBL" id="KAF0768839.1"/>
    </source>
</evidence>
<dbReference type="Pfam" id="PF00454">
    <property type="entry name" value="PI3_PI4_kinase"/>
    <property type="match status" value="1"/>
</dbReference>
<keyword evidence="4" id="KW-0808">Transferase</keyword>
<keyword evidence="8" id="KW-0539">Nucleus</keyword>
<sequence length="3967" mass="461355">MINIAQNGSNLDIQAAKQRIFQINQYFKSDITSIESELALKILFADDKGIICFAKSIISLDSTNTKIITADILFLFQQLIESFPVYIANYIKPIMNLCYLSTITLKKNTDLSTRTYQIYEKLLETNRFSDQIEINKIVEHLNNQVSLGDKTISPIARQHIYNLFGVIAQHHPMYLKNYEDKLMNLFCYELQSQIDIRETNLKQFSPPVAIGCLNGLTGFLNNFANHIKTRDYCLRIYEILKKLIGNVEENKRHLLFQNSTEVMWFQKKLWDWSLLPNIEDKRIGLSSFEILYKGASIEFSRQNRLIDSNIHNIHQEIIKNMLMFLKLKLCDFKLNYQQHAVVVRSIGWLAEPCNNLLGEEHLIEIFTIISLQAEEKYLNGPMRKKTYDPNAANYLNSLSLIIRNIKFLNTDQFLFIQKLSIYCFNDFISAQSKSEWQDNISNAIIISIYCLALSHENILDKYLKQFFYLGLIKSCSHRAAIDAEIIEEYTGHVLIKSTNYVSLWISLLKAHQCNLFDLYLSKTFLILYLTNRALIEKSIPYGVSYIPMVVKSTLEKSLMYSFMSSVLKIIRKLDISTNKSSNELEVEFIARKPSDITALVNLVEIYSDIFHNLEIDIESASSWLPYTLNVIIDHSIEHPTISSMYKIITVIFQELDWCPFLEKINNNSAKEKIIEYVNCVMVYVHTFQGDLQYCCLKMLISLPSTIVKEIFNTQIVDVVKSTLIVGSTFLPLAKSAVSALKRWQQYLSKREMDQLLKCIMPHLDLLLRTKGYDNEVELDNLVLDQIQIQDNRKRTLLKQNKLIMKPETELEIVQIQILEYLAQLDMSTCLGLLGDPDKINNYPRNIINYKLSFNDCKINISFDHLLPRILELCQYCSNRQIRFTACEIFHAYIILYLGNNLILERSKPTEMKIITTKIIPIVIKLACDMDNLIQQLFEPLAIGIVHYFASGIQYNSIFTPIIIDVLMDSISEDSNEAVRDFSAKCIMEFLHWTLKEDNSSQKLSISLRITLDSGDVFYDVFFKKTGRRLMALYEEGYSGSLPGLSTVSMTDDFLVVGKFVLFEMRNLNLFLFALLEVMIGLFYLKAGAAIVFNSCYSILREDETIIDELWIQLLYYFIVKLDSTKSTNSDQHVLKSIDHLQRVFLEKSNLFNEVCASRIIPKPFLGTQLFNVVEWLLRYIGSPMTNCRSKCFDMANSLSKNVKDHNSLKSILNSFIISHGEKELIHCIERDLNLFKVLTNINILIHWLNQLIATLDCYSSLFKGNMMDIILLKNPSSCLICGLLDDANQEKIYDLAIKYLFDCEIVDSGGKLNLHKTVILQYIKTPYISNKFNNTLKQHLSKNWSEVELNFNTLTEYTFKKNFIAVNQLILECNIFSTLEFEEIVNQKCVLENVFKYVYNNGVIVNFESIKLSYFENLIEFLVNLDCRNDILTLLIMDKSYIIDTSKYKHKLFSQYFFSIFSKPITKYYLNNPDIFVIKLLTEYPLNDQTLYVILEILKISNNKKKDDQVKLLIEKIMNSNQFCEQFKNIFSWNEIFEFVELSSNVIDTFRSESMIFFQQWICEHLTNNNLSIYHKCRLLGFLPKLASNQIYKESLDCTIRKCLIDLRDKHFSGPSSKLKPHSIDLTNLVTTFQKILTAMELSSSYLLFEVVVEWCIKDPNHVIIELVKNCLHYFFQRLCDETQFQCCDFVYKKFRNEFISESRREMITVNENLLANDSGKVMKFILERTNKNKTHKLVVTVLAESNENIYPSTYRFLIILASLPVVTARHLLISKIACFKLIEEMSVKVRYSNVNYSKGSNEIKQLFRQLHCYSYNTLITIISNTEDDVNKYTLFLFNERPPKQFIWRNLVDCSICYEFPIDFDMIPQRKKKLINIRTKSNQNIPEVYIDLSSHLKNTLIEDLGSYDFNNSYLRSNFIDDCSIPNSQSLYQMLSVELEMDSFNNHECMAHLCAVIKYLTSENIIGSTMKHNVDMPNWMNNLKLVFSDNSTETINSKILLIKLIINCETNFEPYAKHWLSPLMQFVLDQHLGNNLNYFITDVVSMLISWHNTAVPTTKDEKLLAKKLFSFLLSVAHSEVKIIFKHNMELINSDVYCMATARSELFQSWAMCADSHGSYRTSRQRLKLPSCAAIHTIFCHTPTFIEKMTDKYKDMKTGCIIENWKCSLDMDYDGLLSLIKPNQINNKSLESGLHLIGILSANGITPFNEFNKKNFLSLLTESLQHKNQVIYLLSSEIFGMLLKIYYENSINEMELLQCLSSVLKFSENMDITRVISCLYYIHKYYSKIIDSNTLTADVDKSYLDDLFQIFEKLQGIHKTQCLEMILNRLTLVNNSYEKITELKDFFNMLKDNGTNDQLICLKIILQLIPTVHPENMMILLKIIAEISQQHNNYHRKLIYEIIGNNDDVSKQIIEECKMVLLNGLMDNDDKLRHQVFRSFWADDKRLPLKCVDRLLILLDQLYSPNIESHFLGNFVSILLESCCTALDYDQKIFQYPLHACEFEDYNLTASWRAKHTSNFPKFADTIVSQLNHSNTLGKFESNIKEKFQIKNTMTLQFQPTIIQTQLIDNISILESYSQMSSDELNISTLGINHQSWNQNLVYKNNTLNSESHFIQKKKNRIMRNKSTLSKNFAMKSIQTNVKREIFKKERAQKRESSVNTYRNYRIGDFPDIEITNASIITPLIELSKRDNNIARIISSSILYGLKNNPKINQQYFKSLNKSLITMLNHSHGNHSLTGFILDTAYCYPTQINLDANKVTEGKFATSCGLMSLGALVIETSINYLQSIKIDEHIEKKSKITYKCLDDNWIKLAEIYKNIGELDVVQGIFQEKINNLSCDSLKEALKAEQTQDWRMAQKKIKSVLECYDENIILESDKDFLFEEYYKCSENLSDWKEINKMLKSQTGESYEKIWNNNWYKNHLLHRILHSELNEILTGISNDKFIETFSNWLNNRYKEEYILTRVPIQACMIFLCCDDLNKAQIWCKLGMRNFLKEWETISPQYYKLRADKLLNLQTLSEIYYFIKSSSNQSNDYTKIISRQIQIWESQLPKDSDSLLLWDTKILNRSIFSNKINAYIDDLPSEEKCYLKQSLNNYEIKSSLALIESAINKNNFYVAKKYMNEFRFENIENWTSDYILCRSKILAMSSCYTIDVEKKIKCYLNSWSELDNIIKEQCSPICLLKTNFHIANISKNIAHILHKTSDINLLSKNVLLEIMSKIKSKIQFESLSEVLQQIDYTIIQNLKNCIHIALNSNLCTETIVDSHLMLAQYCLEELNFKENTKDNQKCMIFIESVLKAMKYGSKKASELFPIILQFENLSDYSLKETFISENQNVPEYMFLQWINQILGSLDSPLIDLVSPLLIRLCDIYPKAIIMPLKIFMERKIYYNKECETFLKAKLVPLISDIYLDIFVKAISNVCCPFTQLLEYINDVQESIKTNNLSLIILAFENIFKNCFITNENQEFKGKEFKTLDFFKDNLKLVFDKFQSSDFNLNDVCITLITIKKQVDAHKNEYYSRKLSTNLINYCPWLALYSNHNIDTIEIPGQYCGTRKPNIDNHITITSVKPKVRIIFSMRNPIKITMNGNDGKKYSFLIKFGEDLRQDQRIQQLHKIINDTFSNNSYCCDRQLSLLTYIVFPISTKLGMIEWINNTVTLKDLICESFPGGKDSGIKQLQSKVIEHYRWLSEKSDSSNKCFVYAQATINYNSMVTIAKFKQLVQSIPADILRKSLLNLCHCAEMYICLRSKFITSFSVLSICHWLLGIGDRHLDNTIVSTKTGFCIGIDFNFAFHTATSIQTIPELIPFRMSPHIVSLMAPLNLTGFIRETMVHTLKTLIDNREMILSVMQVFINDPSADWIKMAKTETLRINEDFDSEDVQWFPKKKLLSGKDKMNGINPIEILCRELEISCIPNDYKKALLNILKSDSHNNTYKRSKLQKCNITHNQQIDCLLDIATDHQILCLAYSGLQLWV</sequence>
<evidence type="ECO:0000256" key="2">
    <source>
        <dbReference type="ARBA" id="ARBA00011031"/>
    </source>
</evidence>
<evidence type="ECO:0000259" key="10">
    <source>
        <dbReference type="PROSITE" id="PS51189"/>
    </source>
</evidence>
<dbReference type="Proteomes" id="UP000478052">
    <property type="component" value="Unassembled WGS sequence"/>
</dbReference>
<reference evidence="11 12" key="1">
    <citation type="submission" date="2019-08" db="EMBL/GenBank/DDBJ databases">
        <title>Whole genome of Aphis craccivora.</title>
        <authorList>
            <person name="Voronova N.V."/>
            <person name="Shulinski R.S."/>
            <person name="Bandarenka Y.V."/>
            <person name="Zhorov D.G."/>
            <person name="Warner D."/>
        </authorList>
    </citation>
    <scope>NUCLEOTIDE SEQUENCE [LARGE SCALE GENOMIC DNA]</scope>
    <source>
        <strain evidence="11">180601</strain>
        <tissue evidence="11">Whole Body</tissue>
    </source>
</reference>
<proteinExistence type="inferred from homology"/>
<keyword evidence="7" id="KW-0234">DNA repair</keyword>
<dbReference type="InterPro" id="IPR014009">
    <property type="entry name" value="PIK_FAT"/>
</dbReference>
<dbReference type="PROSITE" id="PS00915">
    <property type="entry name" value="PI3_4_KINASE_1"/>
    <property type="match status" value="1"/>
</dbReference>
<dbReference type="Pfam" id="PF20502">
    <property type="entry name" value="DNAPKcs_CC1-2"/>
    <property type="match status" value="2"/>
</dbReference>
<dbReference type="InterPro" id="IPR046803">
    <property type="entry name" value="DNAPKcs_CC1-2"/>
</dbReference>
<evidence type="ECO:0000313" key="12">
    <source>
        <dbReference type="Proteomes" id="UP000478052"/>
    </source>
</evidence>
<evidence type="ECO:0000256" key="8">
    <source>
        <dbReference type="ARBA" id="ARBA00023242"/>
    </source>
</evidence>
<dbReference type="InterPro" id="IPR012582">
    <property type="entry name" value="DNAPKcs_CC3"/>
</dbReference>
<evidence type="ECO:0000256" key="3">
    <source>
        <dbReference type="ARBA" id="ARBA00022527"/>
    </source>
</evidence>
<evidence type="ECO:0000256" key="7">
    <source>
        <dbReference type="ARBA" id="ARBA00023204"/>
    </source>
</evidence>
<dbReference type="Pfam" id="PF19704">
    <property type="entry name" value="DNAPKcs_CC5"/>
    <property type="match status" value="2"/>
</dbReference>
<dbReference type="InterPro" id="IPR050517">
    <property type="entry name" value="DDR_Repair_Kinase"/>
</dbReference>
<organism evidence="11 12">
    <name type="scientific">Aphis craccivora</name>
    <name type="common">Cowpea aphid</name>
    <dbReference type="NCBI Taxonomy" id="307492"/>
    <lineage>
        <taxon>Eukaryota</taxon>
        <taxon>Metazoa</taxon>
        <taxon>Ecdysozoa</taxon>
        <taxon>Arthropoda</taxon>
        <taxon>Hexapoda</taxon>
        <taxon>Insecta</taxon>
        <taxon>Pterygota</taxon>
        <taxon>Neoptera</taxon>
        <taxon>Paraneoptera</taxon>
        <taxon>Hemiptera</taxon>
        <taxon>Sternorrhyncha</taxon>
        <taxon>Aphidomorpha</taxon>
        <taxon>Aphidoidea</taxon>
        <taxon>Aphididae</taxon>
        <taxon>Aphidini</taxon>
        <taxon>Aphis</taxon>
        <taxon>Aphis</taxon>
    </lineage>
</organism>
<feature type="domain" description="FAT" evidence="10">
    <location>
        <begin position="2758"/>
        <end position="3381"/>
    </location>
</feature>
<dbReference type="GO" id="GO:0006303">
    <property type="term" value="P:double-strand break repair via nonhomologous end joining"/>
    <property type="evidence" value="ECO:0007669"/>
    <property type="project" value="InterPro"/>
</dbReference>
<keyword evidence="3" id="KW-0723">Serine/threonine-protein kinase</keyword>
<dbReference type="EMBL" id="VUJU01000693">
    <property type="protein sequence ID" value="KAF0768839.1"/>
    <property type="molecule type" value="Genomic_DNA"/>
</dbReference>
<dbReference type="InterPro" id="IPR011009">
    <property type="entry name" value="Kinase-like_dom_sf"/>
</dbReference>
<dbReference type="PROSITE" id="PS50290">
    <property type="entry name" value="PI3_4_KINASE_3"/>
    <property type="match status" value="1"/>
</dbReference>
<dbReference type="OrthoDB" id="431717at2759"/>
<evidence type="ECO:0000256" key="6">
    <source>
        <dbReference type="ARBA" id="ARBA00022777"/>
    </source>
</evidence>
<dbReference type="SMART" id="SM01344">
    <property type="entry name" value="NUC194"/>
    <property type="match status" value="1"/>
</dbReference>
<accession>A0A6G0ZD92</accession>
<dbReference type="CDD" id="cd05172">
    <property type="entry name" value="PIKKc_DNA-PK"/>
    <property type="match status" value="1"/>
</dbReference>
<dbReference type="GO" id="GO:0004677">
    <property type="term" value="F:DNA-dependent protein kinase activity"/>
    <property type="evidence" value="ECO:0007669"/>
    <property type="project" value="InterPro"/>
</dbReference>
<dbReference type="PANTHER" id="PTHR11139">
    <property type="entry name" value="ATAXIA TELANGIECTASIA MUTATED ATM -RELATED"/>
    <property type="match status" value="1"/>
</dbReference>
<protein>
    <submittedName>
        <fullName evidence="11">DNA-dependent protein kinase catalytic subunit isoform X2</fullName>
    </submittedName>
</protein>
<evidence type="ECO:0000259" key="9">
    <source>
        <dbReference type="PROSITE" id="PS50290"/>
    </source>
</evidence>
<dbReference type="Pfam" id="PF20500">
    <property type="entry name" value="DNA-PKcs_N"/>
    <property type="match status" value="1"/>
</dbReference>
<dbReference type="PROSITE" id="PS51189">
    <property type="entry name" value="FAT"/>
    <property type="match status" value="1"/>
</dbReference>
<dbReference type="InterPro" id="IPR036940">
    <property type="entry name" value="PI3/4_kinase_cat_sf"/>
</dbReference>
<gene>
    <name evidence="11" type="ORF">FWK35_00001089</name>
</gene>
<dbReference type="Gene3D" id="1.10.1070.11">
    <property type="entry name" value="Phosphatidylinositol 3-/4-kinase, catalytic domain"/>
    <property type="match status" value="1"/>
</dbReference>
<comment type="subcellular location">
    <subcellularLocation>
        <location evidence="1">Nucleus</location>
    </subcellularLocation>
</comment>
<name>A0A6G0ZD92_APHCR</name>